<dbReference type="EMBL" id="AP024169">
    <property type="protein sequence ID" value="BCN29798.1"/>
    <property type="molecule type" value="Genomic_DNA"/>
</dbReference>
<feature type="compositionally biased region" description="Basic and acidic residues" evidence="1">
    <location>
        <begin position="8"/>
        <end position="26"/>
    </location>
</feature>
<accession>A0A7R7ID95</accession>
<reference evidence="2 3" key="1">
    <citation type="submission" date="2020-11" db="EMBL/GenBank/DDBJ databases">
        <title>Draft genome sequencing of a Lachnospiraceae strain isolated from anoxic soil subjected to BSD treatment.</title>
        <authorList>
            <person name="Uek A."/>
            <person name="Tonouchi A."/>
        </authorList>
    </citation>
    <scope>NUCLEOTIDE SEQUENCE [LARGE SCALE GENOMIC DNA]</scope>
    <source>
        <strain evidence="2 3">TB5</strain>
    </source>
</reference>
<evidence type="ECO:0000256" key="1">
    <source>
        <dbReference type="SAM" id="MobiDB-lite"/>
    </source>
</evidence>
<keyword evidence="3" id="KW-1185">Reference proteome</keyword>
<dbReference type="RefSeq" id="WP_271715058.1">
    <property type="nucleotide sequence ID" value="NZ_AP024169.1"/>
</dbReference>
<dbReference type="KEGG" id="ahb:bsdtb5_10930"/>
<evidence type="ECO:0000313" key="2">
    <source>
        <dbReference type="EMBL" id="BCN29798.1"/>
    </source>
</evidence>
<organism evidence="2 3">
    <name type="scientific">Anaeromicropila herbilytica</name>
    <dbReference type="NCBI Taxonomy" id="2785025"/>
    <lineage>
        <taxon>Bacteria</taxon>
        <taxon>Bacillati</taxon>
        <taxon>Bacillota</taxon>
        <taxon>Clostridia</taxon>
        <taxon>Lachnospirales</taxon>
        <taxon>Lachnospiraceae</taxon>
        <taxon>Anaeromicropila</taxon>
    </lineage>
</organism>
<feature type="region of interest" description="Disordered" evidence="1">
    <location>
        <begin position="1"/>
        <end position="26"/>
    </location>
</feature>
<dbReference type="AlphaFoldDB" id="A0A7R7ID95"/>
<gene>
    <name evidence="2" type="ORF">bsdtb5_10930</name>
</gene>
<sequence>MLRKAKKTHTELEKTDLSMDNRKKEEIPKELEGENIKVDEMVYEIVEREILPEKIICPDCGGVTLQGLDFCDRCGGELNNYYC</sequence>
<dbReference type="Proteomes" id="UP000595897">
    <property type="component" value="Chromosome"/>
</dbReference>
<proteinExistence type="predicted"/>
<evidence type="ECO:0000313" key="3">
    <source>
        <dbReference type="Proteomes" id="UP000595897"/>
    </source>
</evidence>
<protein>
    <submittedName>
        <fullName evidence="2">Uncharacterized protein</fullName>
    </submittedName>
</protein>
<name>A0A7R7ID95_9FIRM</name>